<accession>M1N4D0</accession>
<evidence type="ECO:0000256" key="8">
    <source>
        <dbReference type="ARBA" id="ARBA00048968"/>
    </source>
</evidence>
<name>M1N4D0_BARAA</name>
<dbReference type="eggNOG" id="COG1496">
    <property type="taxonomic scope" value="Bacteria"/>
</dbReference>
<dbReference type="InterPro" id="IPR003730">
    <property type="entry name" value="Cu_polyphenol_OxRdtase"/>
</dbReference>
<evidence type="ECO:0000256" key="3">
    <source>
        <dbReference type="ARBA" id="ARBA00022679"/>
    </source>
</evidence>
<evidence type="ECO:0000256" key="7">
    <source>
        <dbReference type="ARBA" id="ARBA00047989"/>
    </source>
</evidence>
<evidence type="ECO:0000256" key="6">
    <source>
        <dbReference type="ARBA" id="ARBA00022833"/>
    </source>
</evidence>
<keyword evidence="3" id="KW-0808">Transferase</keyword>
<dbReference type="Gene3D" id="3.60.140.10">
    <property type="entry name" value="CNF1/YfiH-like putative cysteine hydrolases"/>
    <property type="match status" value="1"/>
</dbReference>
<evidence type="ECO:0000313" key="12">
    <source>
        <dbReference type="Proteomes" id="UP000011729"/>
    </source>
</evidence>
<dbReference type="CDD" id="cd16833">
    <property type="entry name" value="YfiH"/>
    <property type="match status" value="1"/>
</dbReference>
<evidence type="ECO:0000256" key="10">
    <source>
        <dbReference type="RuleBase" id="RU361274"/>
    </source>
</evidence>
<dbReference type="InterPro" id="IPR038371">
    <property type="entry name" value="Cu_polyphenol_OxRdtase_sf"/>
</dbReference>
<dbReference type="InterPro" id="IPR011324">
    <property type="entry name" value="Cytotoxic_necrot_fac-like_cat"/>
</dbReference>
<reference evidence="11 12" key="1">
    <citation type="journal article" date="2013" name="PLoS Genet.">
        <title>A gene transfer agent and a dynamic repertoire of secretion systems hold the keys to the explosive radiation of the emerging pathogen Bartonella.</title>
        <authorList>
            <person name="Guy L."/>
            <person name="Nystedt B."/>
            <person name="Toft C."/>
            <person name="Zaremba-Niedzwiedzka K."/>
            <person name="Berglund E.C."/>
            <person name="Granberg F."/>
            <person name="Naslund K."/>
            <person name="Eriksson A.S."/>
            <person name="Andersson S.G."/>
        </authorList>
    </citation>
    <scope>NUCLEOTIDE SEQUENCE [LARGE SCALE GENOMIC DNA]</scope>
    <source>
        <strain evidence="11 12">Aust/NH1</strain>
    </source>
</reference>
<dbReference type="OrthoDB" id="4279at2"/>
<keyword evidence="4" id="KW-0479">Metal-binding</keyword>
<dbReference type="NCBIfam" id="TIGR00726">
    <property type="entry name" value="peptidoglycan editing factor PgeF"/>
    <property type="match status" value="1"/>
</dbReference>
<dbReference type="GO" id="GO:0005507">
    <property type="term" value="F:copper ion binding"/>
    <property type="evidence" value="ECO:0007669"/>
    <property type="project" value="TreeGrafter"/>
</dbReference>
<dbReference type="GO" id="GO:0017061">
    <property type="term" value="F:S-methyl-5-thioadenosine phosphorylase activity"/>
    <property type="evidence" value="ECO:0007669"/>
    <property type="project" value="UniProtKB-EC"/>
</dbReference>
<comment type="similarity">
    <text evidence="2 10">Belongs to the purine nucleoside phosphorylase YfiH/LACC1 family.</text>
</comment>
<dbReference type="SUPFAM" id="SSF64438">
    <property type="entry name" value="CNF1/YfiH-like putative cysteine hydrolases"/>
    <property type="match status" value="1"/>
</dbReference>
<keyword evidence="12" id="KW-1185">Reference proteome</keyword>
<proteinExistence type="inferred from homology"/>
<evidence type="ECO:0000256" key="9">
    <source>
        <dbReference type="ARBA" id="ARBA00049893"/>
    </source>
</evidence>
<sequence length="261" mass="29329">MKSILKPILAKNLVTLHSHQVKHGFFTRQEDVSTGLYQQLNITQSSSNHSEHITKNHKLITDYFGIEVKNLVTVRQIHSCEVVVVDQVFIGEPPEADALVTTVKGLAIGVITADCGPVLFADPQAGVIGAAHAGWRGSLNGILEKTISTMEEQGAKRQSITAVLGPCIGPRYFEVTSEFYDQFINCHSQFKRYFLKTADHFSFNLWAFITDRLKKAGVNASCVELCTYQHAQHFFSYRRATHRNEPDYGRQMSAIMLENKR</sequence>
<evidence type="ECO:0000256" key="5">
    <source>
        <dbReference type="ARBA" id="ARBA00022801"/>
    </source>
</evidence>
<evidence type="ECO:0000256" key="4">
    <source>
        <dbReference type="ARBA" id="ARBA00022723"/>
    </source>
</evidence>
<evidence type="ECO:0000256" key="1">
    <source>
        <dbReference type="ARBA" id="ARBA00000553"/>
    </source>
</evidence>
<dbReference type="AlphaFoldDB" id="M1N4D0"/>
<dbReference type="RefSeq" id="WP_015398266.1">
    <property type="nucleotide sequence ID" value="NC_020300.1"/>
</dbReference>
<evidence type="ECO:0000256" key="2">
    <source>
        <dbReference type="ARBA" id="ARBA00007353"/>
    </source>
</evidence>
<protein>
    <recommendedName>
        <fullName evidence="10">Purine nucleoside phosphorylase</fullName>
    </recommendedName>
</protein>
<dbReference type="Pfam" id="PF02578">
    <property type="entry name" value="Cu-oxidase_4"/>
    <property type="match status" value="1"/>
</dbReference>
<comment type="catalytic activity">
    <reaction evidence="9">
        <text>S-methyl-5'-thioadenosine + phosphate = 5-(methylsulfanyl)-alpha-D-ribose 1-phosphate + adenine</text>
        <dbReference type="Rhea" id="RHEA:11852"/>
        <dbReference type="ChEBI" id="CHEBI:16708"/>
        <dbReference type="ChEBI" id="CHEBI:17509"/>
        <dbReference type="ChEBI" id="CHEBI:43474"/>
        <dbReference type="ChEBI" id="CHEBI:58533"/>
        <dbReference type="EC" id="2.4.2.28"/>
    </reaction>
    <physiologicalReaction direction="left-to-right" evidence="9">
        <dbReference type="Rhea" id="RHEA:11853"/>
    </physiologicalReaction>
</comment>
<comment type="catalytic activity">
    <reaction evidence="8">
        <text>adenosine + phosphate = alpha-D-ribose 1-phosphate + adenine</text>
        <dbReference type="Rhea" id="RHEA:27642"/>
        <dbReference type="ChEBI" id="CHEBI:16335"/>
        <dbReference type="ChEBI" id="CHEBI:16708"/>
        <dbReference type="ChEBI" id="CHEBI:43474"/>
        <dbReference type="ChEBI" id="CHEBI:57720"/>
        <dbReference type="EC" id="2.4.2.1"/>
    </reaction>
    <physiologicalReaction direction="left-to-right" evidence="8">
        <dbReference type="Rhea" id="RHEA:27643"/>
    </physiologicalReaction>
</comment>
<organism evidence="11 12">
    <name type="scientific">Bartonella australis (strain Aust/NH1)</name>
    <dbReference type="NCBI Taxonomy" id="1094489"/>
    <lineage>
        <taxon>Bacteria</taxon>
        <taxon>Pseudomonadati</taxon>
        <taxon>Pseudomonadota</taxon>
        <taxon>Alphaproteobacteria</taxon>
        <taxon>Hyphomicrobiales</taxon>
        <taxon>Bartonellaceae</taxon>
        <taxon>Bartonella</taxon>
    </lineage>
</organism>
<dbReference type="PATRIC" id="fig|1094489.3.peg.1081"/>
<dbReference type="PANTHER" id="PTHR30616:SF2">
    <property type="entry name" value="PURINE NUCLEOSIDE PHOSPHORYLASE LACC1"/>
    <property type="match status" value="1"/>
</dbReference>
<dbReference type="STRING" id="1094489.BAnh1_08850"/>
<dbReference type="Proteomes" id="UP000011729">
    <property type="component" value="Chromosome"/>
</dbReference>
<gene>
    <name evidence="11" type="ordered locus">BAnh1_08850</name>
</gene>
<comment type="catalytic activity">
    <reaction evidence="1">
        <text>inosine + phosphate = alpha-D-ribose 1-phosphate + hypoxanthine</text>
        <dbReference type="Rhea" id="RHEA:27646"/>
        <dbReference type="ChEBI" id="CHEBI:17368"/>
        <dbReference type="ChEBI" id="CHEBI:17596"/>
        <dbReference type="ChEBI" id="CHEBI:43474"/>
        <dbReference type="ChEBI" id="CHEBI:57720"/>
        <dbReference type="EC" id="2.4.2.1"/>
    </reaction>
    <physiologicalReaction direction="left-to-right" evidence="1">
        <dbReference type="Rhea" id="RHEA:27647"/>
    </physiologicalReaction>
</comment>
<dbReference type="KEGG" id="baus:BAnh1_08850"/>
<dbReference type="GO" id="GO:0016787">
    <property type="term" value="F:hydrolase activity"/>
    <property type="evidence" value="ECO:0007669"/>
    <property type="project" value="UniProtKB-KW"/>
</dbReference>
<keyword evidence="5" id="KW-0378">Hydrolase</keyword>
<dbReference type="PANTHER" id="PTHR30616">
    <property type="entry name" value="UNCHARACTERIZED PROTEIN YFIH"/>
    <property type="match status" value="1"/>
</dbReference>
<evidence type="ECO:0000313" key="11">
    <source>
        <dbReference type="EMBL" id="AGF74759.1"/>
    </source>
</evidence>
<dbReference type="EMBL" id="CP003123">
    <property type="protein sequence ID" value="AGF74759.1"/>
    <property type="molecule type" value="Genomic_DNA"/>
</dbReference>
<dbReference type="HOGENOM" id="CLU_065784_2_0_5"/>
<comment type="catalytic activity">
    <reaction evidence="7">
        <text>adenosine + H2O + H(+) = inosine + NH4(+)</text>
        <dbReference type="Rhea" id="RHEA:24408"/>
        <dbReference type="ChEBI" id="CHEBI:15377"/>
        <dbReference type="ChEBI" id="CHEBI:15378"/>
        <dbReference type="ChEBI" id="CHEBI:16335"/>
        <dbReference type="ChEBI" id="CHEBI:17596"/>
        <dbReference type="ChEBI" id="CHEBI:28938"/>
        <dbReference type="EC" id="3.5.4.4"/>
    </reaction>
    <physiologicalReaction direction="left-to-right" evidence="7">
        <dbReference type="Rhea" id="RHEA:24409"/>
    </physiologicalReaction>
</comment>
<keyword evidence="6" id="KW-0862">Zinc</keyword>